<dbReference type="Pfam" id="PF01610">
    <property type="entry name" value="DDE_Tnp_ISL3"/>
    <property type="match status" value="2"/>
</dbReference>
<evidence type="ECO:0000259" key="1">
    <source>
        <dbReference type="PROSITE" id="PS50531"/>
    </source>
</evidence>
<dbReference type="InterPro" id="IPR002560">
    <property type="entry name" value="Transposase_DDE"/>
</dbReference>
<feature type="domain" description="HTH IS21-type" evidence="1">
    <location>
        <begin position="173"/>
        <end position="236"/>
    </location>
</feature>
<name>A0A1B1YEN3_THEST</name>
<dbReference type="Proteomes" id="UP000092971">
    <property type="component" value="Chromosome"/>
</dbReference>
<dbReference type="PROSITE" id="PS50531">
    <property type="entry name" value="HTH_IS21"/>
    <property type="match status" value="1"/>
</dbReference>
<sequence length="424" mass="49490">MVDISKRQIIDMINSRDYETVCKWLKTYPNLHVVSRDGSVTYNNAIADAHPGALQISDRFHLLKNLTSYGKEYLKKKLKPQILIQAVSQETSNEGTGTIKQADENRKLTLKEKYERIEQLLAAGKCKTAICQSINMDIRAYDRLMSMTPEERESSFQTKMMTVHEEKVKQKMERVNEVRELKKIGCSNHEISRRTGLNRSTIRRYLDENFNPVHASYGKKKNGKLTPYIKEIDECLEKGIMGSEIEKKIRGMGYDGSSSTVRQYITDWKRCRKLYYDRSREGGRKTETIERKNIFKLLYHPIENVKSISREQFERICNEYPCFEKIHSIIWEFKGLLTGKNVDALDKWMEKAKKLGIPEIDSFICGLERDLDAVRNAIKYEYSNGLVEGSINKLKVIKRVMYGRCSFETLRTKTLRLEKMRLLN</sequence>
<organism evidence="3 4">
    <name type="scientific">Thermoclostridium stercorarium subsp. thermolacticum DSM 2910</name>
    <dbReference type="NCBI Taxonomy" id="1121336"/>
    <lineage>
        <taxon>Bacteria</taxon>
        <taxon>Bacillati</taxon>
        <taxon>Bacillota</taxon>
        <taxon>Clostridia</taxon>
        <taxon>Eubacteriales</taxon>
        <taxon>Oscillospiraceae</taxon>
        <taxon>Thermoclostridium</taxon>
    </lineage>
</organism>
<evidence type="ECO:0000313" key="4">
    <source>
        <dbReference type="Proteomes" id="UP000092971"/>
    </source>
</evidence>
<evidence type="ECO:0000313" key="2">
    <source>
        <dbReference type="EMBL" id="ANW97689.1"/>
    </source>
</evidence>
<dbReference type="EMBL" id="CP014672">
    <property type="protein sequence ID" value="ANW99227.1"/>
    <property type="molecule type" value="Genomic_DNA"/>
</dbReference>
<dbReference type="InterPro" id="IPR047951">
    <property type="entry name" value="Transpos_ISL3"/>
</dbReference>
<gene>
    <name evidence="2" type="ORF">CSTERTH_00905</name>
    <name evidence="3" type="ORF">CSTERTH_09410</name>
</gene>
<evidence type="ECO:0000313" key="3">
    <source>
        <dbReference type="EMBL" id="ANW99227.1"/>
    </source>
</evidence>
<dbReference type="AlphaFoldDB" id="A0A1B1YEN3"/>
<dbReference type="Gene3D" id="1.10.10.60">
    <property type="entry name" value="Homeodomain-like"/>
    <property type="match status" value="1"/>
</dbReference>
<dbReference type="InterPro" id="IPR017894">
    <property type="entry name" value="HTH_IS21_transposase_type"/>
</dbReference>
<reference evidence="3 4" key="1">
    <citation type="submission" date="2016-02" db="EMBL/GenBank/DDBJ databases">
        <title>Comparison of Clostridium stercorarium subspecies using comparative genomics and transcriptomics.</title>
        <authorList>
            <person name="Schellenberg J."/>
            <person name="Thallinger G."/>
            <person name="Levin D.B."/>
            <person name="Zhang X."/>
            <person name="Alvare G."/>
            <person name="Fristensky B."/>
            <person name="Sparling R."/>
        </authorList>
    </citation>
    <scope>NUCLEOTIDE SEQUENCE [LARGE SCALE GENOMIC DNA]</scope>
    <source>
        <strain evidence="3 4">DSM 2910</strain>
    </source>
</reference>
<dbReference type="EMBL" id="CP014672">
    <property type="protein sequence ID" value="ANW97689.1"/>
    <property type="molecule type" value="Genomic_DNA"/>
</dbReference>
<dbReference type="PANTHER" id="PTHR33498">
    <property type="entry name" value="TRANSPOSASE FOR INSERTION SEQUENCE ELEMENT IS1557"/>
    <property type="match status" value="1"/>
</dbReference>
<protein>
    <submittedName>
        <fullName evidence="3">Transposase</fullName>
    </submittedName>
</protein>
<dbReference type="PANTHER" id="PTHR33498:SF1">
    <property type="entry name" value="TRANSPOSASE FOR INSERTION SEQUENCE ELEMENT IS1557"/>
    <property type="match status" value="1"/>
</dbReference>
<accession>A0A1B1YEN3</accession>
<proteinExistence type="predicted"/>